<evidence type="ECO:0000259" key="14">
    <source>
        <dbReference type="Pfam" id="PF01618"/>
    </source>
</evidence>
<dbReference type="PANTHER" id="PTHR30433">
    <property type="entry name" value="CHEMOTAXIS PROTEIN MOTA"/>
    <property type="match status" value="1"/>
</dbReference>
<keyword evidence="16" id="KW-0969">Cilium</keyword>
<evidence type="ECO:0000256" key="8">
    <source>
        <dbReference type="ARBA" id="ARBA00022779"/>
    </source>
</evidence>
<feature type="domain" description="MotA/TolQ/ExbB proton channel" evidence="14">
    <location>
        <begin position="124"/>
        <end position="236"/>
    </location>
</feature>
<dbReference type="RefSeq" id="WP_325123711.1">
    <property type="nucleotide sequence ID" value="NZ_BAAAFN010000007.1"/>
</dbReference>
<evidence type="ECO:0000256" key="10">
    <source>
        <dbReference type="ARBA" id="ARBA00022989"/>
    </source>
</evidence>
<keyword evidence="4" id="KW-1003">Cell membrane</keyword>
<keyword evidence="6" id="KW-0997">Cell inner membrane</keyword>
<keyword evidence="5" id="KW-0145">Chemotaxis</keyword>
<dbReference type="InterPro" id="IPR046786">
    <property type="entry name" value="MotA_N"/>
</dbReference>
<comment type="subcellular location">
    <subcellularLocation>
        <location evidence="1">Cell inner membrane</location>
        <topology evidence="1">Multi-pass membrane protein</topology>
    </subcellularLocation>
</comment>
<keyword evidence="16" id="KW-0966">Cell projection</keyword>
<dbReference type="InterPro" id="IPR000540">
    <property type="entry name" value="Flag_MotA_CS"/>
</dbReference>
<keyword evidence="8" id="KW-0283">Flagellar rotation</keyword>
<feature type="transmembrane region" description="Helical" evidence="13">
    <location>
        <begin position="201"/>
        <end position="219"/>
    </location>
</feature>
<evidence type="ECO:0000256" key="7">
    <source>
        <dbReference type="ARBA" id="ARBA00022692"/>
    </source>
</evidence>
<keyword evidence="10 13" id="KW-1133">Transmembrane helix</keyword>
<feature type="transmembrane region" description="Helical" evidence="13">
    <location>
        <begin position="171"/>
        <end position="189"/>
    </location>
</feature>
<dbReference type="PANTHER" id="PTHR30433:SF4">
    <property type="entry name" value="MOTILITY PROTEIN A"/>
    <property type="match status" value="1"/>
</dbReference>
<gene>
    <name evidence="16" type="primary">motA</name>
    <name evidence="16" type="ORF">GCM10009125_08910</name>
</gene>
<keyword evidence="3" id="KW-0813">Transport</keyword>
<keyword evidence="7 13" id="KW-0812">Transmembrane</keyword>
<keyword evidence="16" id="KW-0282">Flagellum</keyword>
<evidence type="ECO:0000256" key="13">
    <source>
        <dbReference type="SAM" id="Phobius"/>
    </source>
</evidence>
<evidence type="ECO:0000256" key="5">
    <source>
        <dbReference type="ARBA" id="ARBA00022500"/>
    </source>
</evidence>
<comment type="similarity">
    <text evidence="2">Belongs to the MotA family.</text>
</comment>
<evidence type="ECO:0000256" key="9">
    <source>
        <dbReference type="ARBA" id="ARBA00022781"/>
    </source>
</evidence>
<evidence type="ECO:0000256" key="4">
    <source>
        <dbReference type="ARBA" id="ARBA00022475"/>
    </source>
</evidence>
<proteinExistence type="inferred from homology"/>
<dbReference type="InterPro" id="IPR022522">
    <property type="entry name" value="Flagellar_motor_stator_MotA"/>
</dbReference>
<evidence type="ECO:0000256" key="2">
    <source>
        <dbReference type="ARBA" id="ARBA00008038"/>
    </source>
</evidence>
<evidence type="ECO:0000256" key="1">
    <source>
        <dbReference type="ARBA" id="ARBA00004429"/>
    </source>
</evidence>
<reference evidence="16 17" key="1">
    <citation type="journal article" date="2019" name="Int. J. Syst. Evol. Microbiol.">
        <title>The Global Catalogue of Microorganisms (GCM) 10K type strain sequencing project: providing services to taxonomists for standard genome sequencing and annotation.</title>
        <authorList>
            <consortium name="The Broad Institute Genomics Platform"/>
            <consortium name="The Broad Institute Genome Sequencing Center for Infectious Disease"/>
            <person name="Wu L."/>
            <person name="Ma J."/>
        </authorList>
    </citation>
    <scope>NUCLEOTIDE SEQUENCE [LARGE SCALE GENOMIC DNA]</scope>
    <source>
        <strain evidence="16 17">JCM 16240</strain>
    </source>
</reference>
<sequence>MFIILGYLIVGAGVFVSYVAMGGHLGALYQPFEFTLIGGAALGSYIASSNGASVKLLVEAFPKAIKRNPYGKPLYMELLALLYTLLNKARRDGLMSIESDIEDPKSSAIFSHYPLIQKDAKLMEFLTDYLRIMISGNMNSFEIETLMDQEIEALHNENHTPVNAVRAVADALPAFGIVAAVLGVVKALAAVDQPPAILADLISKAMVGTFLGILLSYGFCAPFASAVERQSVAAIKVLECIKVTLLASMNGYPPPLAVEFGRKVLFSSVRPSFSELEAHVRQVKSQAAGR</sequence>
<feature type="domain" description="Motility protein A N-terminal" evidence="15">
    <location>
        <begin position="4"/>
        <end position="93"/>
    </location>
</feature>
<dbReference type="Pfam" id="PF20560">
    <property type="entry name" value="MotA_N"/>
    <property type="match status" value="1"/>
</dbReference>
<accession>A0ABN0THV1</accession>
<comment type="caution">
    <text evidence="16">The sequence shown here is derived from an EMBL/GenBank/DDBJ whole genome shotgun (WGS) entry which is preliminary data.</text>
</comment>
<keyword evidence="9" id="KW-0375">Hydrogen ion transport</keyword>
<evidence type="ECO:0000313" key="17">
    <source>
        <dbReference type="Proteomes" id="UP001501176"/>
    </source>
</evidence>
<dbReference type="Pfam" id="PF01618">
    <property type="entry name" value="MotA_ExbB"/>
    <property type="match status" value="1"/>
</dbReference>
<evidence type="ECO:0000313" key="16">
    <source>
        <dbReference type="EMBL" id="GAA0222055.1"/>
    </source>
</evidence>
<keyword evidence="12 13" id="KW-0472">Membrane</keyword>
<dbReference type="EMBL" id="BAAAFN010000007">
    <property type="protein sequence ID" value="GAA0222055.1"/>
    <property type="molecule type" value="Genomic_DNA"/>
</dbReference>
<keyword evidence="11" id="KW-0406">Ion transport</keyword>
<protein>
    <submittedName>
        <fullName evidence="16">Flagellar motor stator protein MotA</fullName>
    </submittedName>
</protein>
<evidence type="ECO:0000256" key="3">
    <source>
        <dbReference type="ARBA" id="ARBA00022448"/>
    </source>
</evidence>
<organism evidence="16 17">
    <name type="scientific">Castellaniella daejeonensis</name>
    <dbReference type="NCBI Taxonomy" id="659013"/>
    <lineage>
        <taxon>Bacteria</taxon>
        <taxon>Pseudomonadati</taxon>
        <taxon>Pseudomonadota</taxon>
        <taxon>Betaproteobacteria</taxon>
        <taxon>Burkholderiales</taxon>
        <taxon>Alcaligenaceae</taxon>
        <taxon>Castellaniella</taxon>
    </lineage>
</organism>
<dbReference type="InterPro" id="IPR047055">
    <property type="entry name" value="MotA-like"/>
</dbReference>
<dbReference type="NCBIfam" id="TIGR03818">
    <property type="entry name" value="MotA1"/>
    <property type="match status" value="1"/>
</dbReference>
<feature type="transmembrane region" description="Helical" evidence="13">
    <location>
        <begin position="35"/>
        <end position="58"/>
    </location>
</feature>
<dbReference type="InterPro" id="IPR002898">
    <property type="entry name" value="MotA_ExbB_proton_chnl"/>
</dbReference>
<evidence type="ECO:0000256" key="12">
    <source>
        <dbReference type="ARBA" id="ARBA00023136"/>
    </source>
</evidence>
<evidence type="ECO:0000259" key="15">
    <source>
        <dbReference type="Pfam" id="PF20560"/>
    </source>
</evidence>
<feature type="transmembrane region" description="Helical" evidence="13">
    <location>
        <begin position="7"/>
        <end position="29"/>
    </location>
</feature>
<evidence type="ECO:0000256" key="11">
    <source>
        <dbReference type="ARBA" id="ARBA00023065"/>
    </source>
</evidence>
<keyword evidence="17" id="KW-1185">Reference proteome</keyword>
<name>A0ABN0THV1_9BURK</name>
<dbReference type="Proteomes" id="UP001501176">
    <property type="component" value="Unassembled WGS sequence"/>
</dbReference>
<evidence type="ECO:0000256" key="6">
    <source>
        <dbReference type="ARBA" id="ARBA00022519"/>
    </source>
</evidence>
<dbReference type="PROSITE" id="PS01307">
    <property type="entry name" value="MOTA"/>
    <property type="match status" value="1"/>
</dbReference>